<sequence length="411" mass="47574">ITEVEIKGRKTQNFLSWQRQNQLIQAISTNIRNSIQQELLSATYFSVSLDTTFDISRKEQLSIVFRYINKGIICERLVAIRETLLTTGQHLFTMFNDICEGMKLNWRQHLVGQSFDGAASMRGTYNGLQAFIREQNQSAVYVWCYAHRFSLVVVDAVSSCLEAREMFGNLELLFDFIGSSKKRIGLYSNFQKNRYPGNPQRRLKRVTTTRWSSHSSALQTVLDTFDALIDTLDDLQNDSTTDRVCCVKASSLMDYLLSERFILTSLLFTNIFDITSPLSKFLQGKNADLLAAVNYIQDALTKIEDLRCDKQFDELQKNKNKFIESKKNDFSFTPIKQNKRVRRIKIMSGEQSLDEPIYNPIDKFKANTYFTVLDIITTQIKERFNENSSPLLKDLSLFQRTRIKEIAENNF</sequence>
<feature type="non-terminal residue" evidence="2">
    <location>
        <position position="411"/>
    </location>
</feature>
<dbReference type="PANTHER" id="PTHR46289">
    <property type="entry name" value="52 KDA REPRESSOR OF THE INHIBITOR OF THE PROTEIN KINASE-LIKE PROTEIN-RELATED"/>
    <property type="match status" value="1"/>
</dbReference>
<evidence type="ECO:0000313" key="3">
    <source>
        <dbReference type="Proteomes" id="UP000478052"/>
    </source>
</evidence>
<dbReference type="AlphaFoldDB" id="A0A6G0VHG6"/>
<reference evidence="2 3" key="1">
    <citation type="submission" date="2019-08" db="EMBL/GenBank/DDBJ databases">
        <title>Whole genome of Aphis craccivora.</title>
        <authorList>
            <person name="Voronova N.V."/>
            <person name="Shulinski R.S."/>
            <person name="Bandarenka Y.V."/>
            <person name="Zhorov D.G."/>
            <person name="Warner D."/>
        </authorList>
    </citation>
    <scope>NUCLEOTIDE SEQUENCE [LARGE SCALE GENOMIC DNA]</scope>
    <source>
        <strain evidence="2">180601</strain>
        <tissue evidence="2">Whole Body</tissue>
    </source>
</reference>
<gene>
    <name evidence="2" type="ORF">FWK35_00038677</name>
</gene>
<feature type="non-terminal residue" evidence="2">
    <location>
        <position position="1"/>
    </location>
</feature>
<dbReference type="InterPro" id="IPR012337">
    <property type="entry name" value="RNaseH-like_sf"/>
</dbReference>
<evidence type="ECO:0000259" key="1">
    <source>
        <dbReference type="Pfam" id="PF14291"/>
    </source>
</evidence>
<organism evidence="2 3">
    <name type="scientific">Aphis craccivora</name>
    <name type="common">Cowpea aphid</name>
    <dbReference type="NCBI Taxonomy" id="307492"/>
    <lineage>
        <taxon>Eukaryota</taxon>
        <taxon>Metazoa</taxon>
        <taxon>Ecdysozoa</taxon>
        <taxon>Arthropoda</taxon>
        <taxon>Hexapoda</taxon>
        <taxon>Insecta</taxon>
        <taxon>Pterygota</taxon>
        <taxon>Neoptera</taxon>
        <taxon>Paraneoptera</taxon>
        <taxon>Hemiptera</taxon>
        <taxon>Sternorrhyncha</taxon>
        <taxon>Aphidomorpha</taxon>
        <taxon>Aphidoidea</taxon>
        <taxon>Aphididae</taxon>
        <taxon>Aphidini</taxon>
        <taxon>Aphis</taxon>
        <taxon>Aphis</taxon>
    </lineage>
</organism>
<protein>
    <submittedName>
        <fullName evidence="2">Zinc finger MYM-type protein 1-like</fullName>
    </submittedName>
</protein>
<dbReference type="PANTHER" id="PTHR46289:SF17">
    <property type="entry name" value="HAT C-TERMINAL DIMERISATION DOMAIN-CONTAINING PROTEIN"/>
    <property type="match status" value="1"/>
</dbReference>
<feature type="domain" description="DUF4371" evidence="1">
    <location>
        <begin position="10"/>
        <end position="127"/>
    </location>
</feature>
<dbReference type="OrthoDB" id="6600042at2759"/>
<keyword evidence="3" id="KW-1185">Reference proteome</keyword>
<name>A0A6G0VHG6_APHCR</name>
<accession>A0A6G0VHG6</accession>
<dbReference type="EMBL" id="VUJU01017124">
    <property type="protein sequence ID" value="KAF0685312.1"/>
    <property type="molecule type" value="Genomic_DNA"/>
</dbReference>
<evidence type="ECO:0000313" key="2">
    <source>
        <dbReference type="EMBL" id="KAF0685312.1"/>
    </source>
</evidence>
<dbReference type="Pfam" id="PF14291">
    <property type="entry name" value="DUF4371"/>
    <property type="match status" value="1"/>
</dbReference>
<dbReference type="InterPro" id="IPR025398">
    <property type="entry name" value="DUF4371"/>
</dbReference>
<comment type="caution">
    <text evidence="2">The sequence shown here is derived from an EMBL/GenBank/DDBJ whole genome shotgun (WGS) entry which is preliminary data.</text>
</comment>
<dbReference type="SUPFAM" id="SSF53098">
    <property type="entry name" value="Ribonuclease H-like"/>
    <property type="match status" value="1"/>
</dbReference>
<proteinExistence type="predicted"/>
<dbReference type="InterPro" id="IPR052958">
    <property type="entry name" value="IFN-induced_PKR_regulator"/>
</dbReference>
<dbReference type="Proteomes" id="UP000478052">
    <property type="component" value="Unassembled WGS sequence"/>
</dbReference>